<dbReference type="InterPro" id="IPR001313">
    <property type="entry name" value="Pumilio_RNA-bd_rpt"/>
</dbReference>
<dbReference type="InterPro" id="IPR016024">
    <property type="entry name" value="ARM-type_fold"/>
</dbReference>
<evidence type="ECO:0000256" key="4">
    <source>
        <dbReference type="ARBA" id="ARBA00058490"/>
    </source>
</evidence>
<dbReference type="AlphaFoldDB" id="W9SBJ8"/>
<gene>
    <name evidence="7" type="ORF">L484_019138</name>
</gene>
<dbReference type="Proteomes" id="UP000030645">
    <property type="component" value="Unassembled WGS sequence"/>
</dbReference>
<dbReference type="FunFam" id="1.25.10.10:FF:000237">
    <property type="entry name" value="Pumilio homolog 9"/>
    <property type="match status" value="1"/>
</dbReference>
<dbReference type="CDD" id="cd07920">
    <property type="entry name" value="Pumilio"/>
    <property type="match status" value="1"/>
</dbReference>
<name>W9SBJ8_9ROSA</name>
<organism evidence="7 8">
    <name type="scientific">Morus notabilis</name>
    <dbReference type="NCBI Taxonomy" id="981085"/>
    <lineage>
        <taxon>Eukaryota</taxon>
        <taxon>Viridiplantae</taxon>
        <taxon>Streptophyta</taxon>
        <taxon>Embryophyta</taxon>
        <taxon>Tracheophyta</taxon>
        <taxon>Spermatophyta</taxon>
        <taxon>Magnoliopsida</taxon>
        <taxon>eudicotyledons</taxon>
        <taxon>Gunneridae</taxon>
        <taxon>Pentapetalae</taxon>
        <taxon>rosids</taxon>
        <taxon>fabids</taxon>
        <taxon>Rosales</taxon>
        <taxon>Moraceae</taxon>
        <taxon>Moreae</taxon>
        <taxon>Morus</taxon>
    </lineage>
</organism>
<dbReference type="InterPro" id="IPR033133">
    <property type="entry name" value="PUM-HD"/>
</dbReference>
<dbReference type="EMBL" id="KE346350">
    <property type="protein sequence ID" value="EXC34539.1"/>
    <property type="molecule type" value="Genomic_DNA"/>
</dbReference>
<feature type="repeat" description="Pumilio" evidence="5">
    <location>
        <begin position="618"/>
        <end position="653"/>
    </location>
</feature>
<keyword evidence="2" id="KW-0810">Translation regulation</keyword>
<keyword evidence="1" id="KW-0677">Repeat</keyword>
<feature type="repeat" description="Pumilio" evidence="5">
    <location>
        <begin position="434"/>
        <end position="469"/>
    </location>
</feature>
<dbReference type="PROSITE" id="PS50302">
    <property type="entry name" value="PUM"/>
    <property type="match status" value="7"/>
</dbReference>
<dbReference type="GO" id="GO:0006417">
    <property type="term" value="P:regulation of translation"/>
    <property type="evidence" value="ECO:0007669"/>
    <property type="project" value="UniProtKB-KW"/>
</dbReference>
<feature type="repeat" description="Pumilio" evidence="5">
    <location>
        <begin position="654"/>
        <end position="691"/>
    </location>
</feature>
<sequence length="717" mass="82283">MEEKRSELEFDEFEKLLGEIPNATSGNPHCGVSVPKRVYVDGSLSPLRVNSSYKEPSKLSFKDVVPTVARENPPLEKSLQNYTLKKRDSNMDSSVMVVPSFRTPNSVPYGFYGAEITKVHNESANLSRFNPQELKRRHSIANCQPIESFPAAVPLDYSMHGFPFLSNVTIPGMQFPAMSDHQQLFTDTQAHISYLNPHQTNQHQISWSNMEEEQRYGIHQSYLHLQQFPNQQLEDHHLLLENGNIATRLLKRNPRQTHCKAPISHQYEQFKQKSLWNGYALPGESNQLNPAYCSIECNDQKAWEKVVKQSYHDQILARSHGLNKIDAAKFGHVGANESFAHVVQNGKVLRNDNFFHNSSNAGCYQFDSERSWDTYRDKRDFKSADLKYLPLKYNSLNEVTGRIYHMAKDQHGCRFLQRKFVEGTQKEIEMIFEEIRDHIVELMTDPFGNYLVQKLLEVCNEDQRMQILDSITREQGELIRISCDMHGTRAIQKVIETLNSTEQFSMVVFSLAHDTVALIKNMNGNHVAQRCLQHLTDEHSQFLFDAATSHCVELAKDRHGCCVLQKCLTYSDGERRRRLIHEIASNALILSYDQYGNYVVQFVFELELPWATTDVLDHLDGSYGDLSVQKYSSNVVEKILKFAGEENCTHVIEKLVENERLDQIMQDPFGNYVIQVALEQSKGTLFAKLMDAIKLRISALRTSPYGKKVLASYNAKK</sequence>
<dbReference type="SUPFAM" id="SSF48371">
    <property type="entry name" value="ARM repeat"/>
    <property type="match status" value="1"/>
</dbReference>
<evidence type="ECO:0000313" key="8">
    <source>
        <dbReference type="Proteomes" id="UP000030645"/>
    </source>
</evidence>
<dbReference type="GO" id="GO:0003729">
    <property type="term" value="F:mRNA binding"/>
    <property type="evidence" value="ECO:0007669"/>
    <property type="project" value="TreeGrafter"/>
</dbReference>
<proteinExistence type="predicted"/>
<dbReference type="PANTHER" id="PTHR12537:SF147">
    <property type="entry name" value="PUMILIO HOMOLOG 12"/>
    <property type="match status" value="1"/>
</dbReference>
<accession>W9SBJ8</accession>
<keyword evidence="8" id="KW-1185">Reference proteome</keyword>
<protein>
    <submittedName>
        <fullName evidence="7">Pumilio-12-like protein</fullName>
    </submittedName>
</protein>
<dbReference type="SMART" id="SM00025">
    <property type="entry name" value="Pumilio"/>
    <property type="match status" value="8"/>
</dbReference>
<evidence type="ECO:0000256" key="5">
    <source>
        <dbReference type="PROSITE-ProRule" id="PRU00317"/>
    </source>
</evidence>
<evidence type="ECO:0000256" key="2">
    <source>
        <dbReference type="ARBA" id="ARBA00022845"/>
    </source>
</evidence>
<dbReference type="PROSITE" id="PS50303">
    <property type="entry name" value="PUM_HD"/>
    <property type="match status" value="1"/>
</dbReference>
<evidence type="ECO:0000313" key="7">
    <source>
        <dbReference type="EMBL" id="EXC34539.1"/>
    </source>
</evidence>
<feature type="repeat" description="Pumilio" evidence="5">
    <location>
        <begin position="398"/>
        <end position="433"/>
    </location>
</feature>
<evidence type="ECO:0000259" key="6">
    <source>
        <dbReference type="PROSITE" id="PS50303"/>
    </source>
</evidence>
<feature type="repeat" description="Pumilio" evidence="5">
    <location>
        <begin position="546"/>
        <end position="581"/>
    </location>
</feature>
<dbReference type="PANTHER" id="PTHR12537">
    <property type="entry name" value="RNA BINDING PROTEIN PUMILIO-RELATED"/>
    <property type="match status" value="1"/>
</dbReference>
<dbReference type="InterPro" id="IPR033712">
    <property type="entry name" value="Pumilio_RNA-bd"/>
</dbReference>
<reference evidence="8" key="1">
    <citation type="submission" date="2013-01" db="EMBL/GenBank/DDBJ databases">
        <title>Draft Genome Sequence of a Mulberry Tree, Morus notabilis C.K. Schneid.</title>
        <authorList>
            <person name="He N."/>
            <person name="Zhao S."/>
        </authorList>
    </citation>
    <scope>NUCLEOTIDE SEQUENCE</scope>
</reference>
<feature type="domain" description="PUM-HD" evidence="6">
    <location>
        <begin position="373"/>
        <end position="717"/>
    </location>
</feature>
<evidence type="ECO:0000256" key="1">
    <source>
        <dbReference type="ARBA" id="ARBA00022737"/>
    </source>
</evidence>
<dbReference type="Gene3D" id="1.25.10.10">
    <property type="entry name" value="Leucine-rich Repeat Variant"/>
    <property type="match status" value="1"/>
</dbReference>
<dbReference type="eggNOG" id="KOG2049">
    <property type="taxonomic scope" value="Eukaryota"/>
</dbReference>
<evidence type="ECO:0000256" key="3">
    <source>
        <dbReference type="ARBA" id="ARBA00022884"/>
    </source>
</evidence>
<dbReference type="GO" id="GO:0005737">
    <property type="term" value="C:cytoplasm"/>
    <property type="evidence" value="ECO:0007669"/>
    <property type="project" value="TreeGrafter"/>
</dbReference>
<dbReference type="InterPro" id="IPR011989">
    <property type="entry name" value="ARM-like"/>
</dbReference>
<keyword evidence="3" id="KW-0694">RNA-binding</keyword>
<feature type="repeat" description="Pumilio" evidence="5">
    <location>
        <begin position="582"/>
        <end position="617"/>
    </location>
</feature>
<feature type="repeat" description="Pumilio" evidence="5">
    <location>
        <begin position="470"/>
        <end position="510"/>
    </location>
</feature>
<dbReference type="Pfam" id="PF00806">
    <property type="entry name" value="PUF"/>
    <property type="match status" value="8"/>
</dbReference>
<comment type="function">
    <text evidence="4">Sequence-specific RNA-binding protein that regulates translation and mRNA stability by binding the 3'-UTR of target mRNAs.</text>
</comment>